<accession>A0ABV0VJV4</accession>
<sequence>MLSQGASSPADPNRHPRSPSSNKGQRALPHKQYSRPHDAVKGASPASRRAAQKGHSTRSKEVALPPETQNHQHPRQPSKSDRAKQQSQAKLRFPPRQSYSNTTHPSIHR</sequence>
<evidence type="ECO:0000256" key="1">
    <source>
        <dbReference type="SAM" id="MobiDB-lite"/>
    </source>
</evidence>
<feature type="compositionally biased region" description="Polar residues" evidence="1">
    <location>
        <begin position="67"/>
        <end position="77"/>
    </location>
</feature>
<feature type="compositionally biased region" description="Polar residues" evidence="1">
    <location>
        <begin position="97"/>
        <end position="109"/>
    </location>
</feature>
<dbReference type="Proteomes" id="UP001482620">
    <property type="component" value="Unassembled WGS sequence"/>
</dbReference>
<evidence type="ECO:0000313" key="3">
    <source>
        <dbReference type="Proteomes" id="UP001482620"/>
    </source>
</evidence>
<keyword evidence="3" id="KW-1185">Reference proteome</keyword>
<gene>
    <name evidence="2" type="ORF">ILYODFUR_033463</name>
</gene>
<organism evidence="2 3">
    <name type="scientific">Ilyodon furcidens</name>
    <name type="common">goldbreast splitfin</name>
    <dbReference type="NCBI Taxonomy" id="33524"/>
    <lineage>
        <taxon>Eukaryota</taxon>
        <taxon>Metazoa</taxon>
        <taxon>Chordata</taxon>
        <taxon>Craniata</taxon>
        <taxon>Vertebrata</taxon>
        <taxon>Euteleostomi</taxon>
        <taxon>Actinopterygii</taxon>
        <taxon>Neopterygii</taxon>
        <taxon>Teleostei</taxon>
        <taxon>Neoteleostei</taxon>
        <taxon>Acanthomorphata</taxon>
        <taxon>Ovalentaria</taxon>
        <taxon>Atherinomorphae</taxon>
        <taxon>Cyprinodontiformes</taxon>
        <taxon>Goodeidae</taxon>
        <taxon>Ilyodon</taxon>
    </lineage>
</organism>
<feature type="region of interest" description="Disordered" evidence="1">
    <location>
        <begin position="1"/>
        <end position="109"/>
    </location>
</feature>
<proteinExistence type="predicted"/>
<reference evidence="2 3" key="1">
    <citation type="submission" date="2021-06" db="EMBL/GenBank/DDBJ databases">
        <authorList>
            <person name="Palmer J.M."/>
        </authorList>
    </citation>
    <scope>NUCLEOTIDE SEQUENCE [LARGE SCALE GENOMIC DNA]</scope>
    <source>
        <strain evidence="3">if_2019</strain>
        <tissue evidence="2">Muscle</tissue>
    </source>
</reference>
<dbReference type="EMBL" id="JAHRIQ010109972">
    <property type="protein sequence ID" value="MEQ2257309.1"/>
    <property type="molecule type" value="Genomic_DNA"/>
</dbReference>
<comment type="caution">
    <text evidence="2">The sequence shown here is derived from an EMBL/GenBank/DDBJ whole genome shotgun (WGS) entry which is preliminary data.</text>
</comment>
<name>A0ABV0VJV4_9TELE</name>
<evidence type="ECO:0000313" key="2">
    <source>
        <dbReference type="EMBL" id="MEQ2257309.1"/>
    </source>
</evidence>
<protein>
    <submittedName>
        <fullName evidence="2">Uncharacterized protein</fullName>
    </submittedName>
</protein>